<accession>A0ABU2X9M6</accession>
<evidence type="ECO:0000256" key="1">
    <source>
        <dbReference type="SAM" id="MobiDB-lite"/>
    </source>
</evidence>
<proteinExistence type="predicted"/>
<feature type="region of interest" description="Disordered" evidence="1">
    <location>
        <begin position="1"/>
        <end position="31"/>
    </location>
</feature>
<sequence length="220" mass="23120">MSGEQINASAGDEGSRPQGSQNDLSGSSRDVVQAGNVSGGINFYQGAPGESAGLIPRQLPADVHSFVNRSDELNQLDAILAGQNGDRLVVSIHVVAGTAGAGKTSLVLHWAHQIKDRFPDGQLFVNLRGYDPGEPVTADQALRRFLRALGVPADQIPQDVDDAAALYRSLLAERRVLILLDNAATVSQVRPLLPGTGTSLVVVTSRNRLSGLTVRDGPAA</sequence>
<dbReference type="EMBL" id="JAVRFD010000002">
    <property type="protein sequence ID" value="MDT0542201.1"/>
    <property type="molecule type" value="Genomic_DNA"/>
</dbReference>
<evidence type="ECO:0000313" key="4">
    <source>
        <dbReference type="Proteomes" id="UP001180754"/>
    </source>
</evidence>
<dbReference type="PANTHER" id="PTHR47691:SF3">
    <property type="entry name" value="HTH-TYPE TRANSCRIPTIONAL REGULATOR RV0890C-RELATED"/>
    <property type="match status" value="1"/>
</dbReference>
<evidence type="ECO:0000313" key="3">
    <source>
        <dbReference type="EMBL" id="MDT0542201.1"/>
    </source>
</evidence>
<dbReference type="Pfam" id="PF13401">
    <property type="entry name" value="AAA_22"/>
    <property type="match status" value="1"/>
</dbReference>
<reference evidence="3" key="1">
    <citation type="submission" date="2024-05" db="EMBL/GenBank/DDBJ databases">
        <title>30 novel species of actinomycetes from the DSMZ collection.</title>
        <authorList>
            <person name="Nouioui I."/>
        </authorList>
    </citation>
    <scope>NUCLEOTIDE SEQUENCE</scope>
    <source>
        <strain evidence="3">DSM 41529</strain>
    </source>
</reference>
<feature type="domain" description="ORC1/DEAH AAA+ ATPase" evidence="2">
    <location>
        <begin position="92"/>
        <end position="187"/>
    </location>
</feature>
<dbReference type="Gene3D" id="3.40.50.300">
    <property type="entry name" value="P-loop containing nucleotide triphosphate hydrolases"/>
    <property type="match status" value="1"/>
</dbReference>
<name>A0ABU2X9M6_9ACTN</name>
<dbReference type="SUPFAM" id="SSF52540">
    <property type="entry name" value="P-loop containing nucleoside triphosphate hydrolases"/>
    <property type="match status" value="1"/>
</dbReference>
<comment type="caution">
    <text evidence="3">The sequence shown here is derived from an EMBL/GenBank/DDBJ whole genome shotgun (WGS) entry which is preliminary data.</text>
</comment>
<dbReference type="InterPro" id="IPR027417">
    <property type="entry name" value="P-loop_NTPase"/>
</dbReference>
<dbReference type="GO" id="GO:0005524">
    <property type="term" value="F:ATP binding"/>
    <property type="evidence" value="ECO:0007669"/>
    <property type="project" value="UniProtKB-KW"/>
</dbReference>
<organism evidence="3 4">
    <name type="scientific">Streptomyces lonegramiae</name>
    <dbReference type="NCBI Taxonomy" id="3075524"/>
    <lineage>
        <taxon>Bacteria</taxon>
        <taxon>Bacillati</taxon>
        <taxon>Actinomycetota</taxon>
        <taxon>Actinomycetes</taxon>
        <taxon>Kitasatosporales</taxon>
        <taxon>Streptomycetaceae</taxon>
        <taxon>Streptomyces</taxon>
    </lineage>
</organism>
<keyword evidence="4" id="KW-1185">Reference proteome</keyword>
<gene>
    <name evidence="3" type="ORF">RND15_05640</name>
</gene>
<dbReference type="Proteomes" id="UP001180754">
    <property type="component" value="Unassembled WGS sequence"/>
</dbReference>
<dbReference type="RefSeq" id="WP_311722552.1">
    <property type="nucleotide sequence ID" value="NZ_JAVRFD010000002.1"/>
</dbReference>
<evidence type="ECO:0000259" key="2">
    <source>
        <dbReference type="Pfam" id="PF13401"/>
    </source>
</evidence>
<keyword evidence="3" id="KW-0067">ATP-binding</keyword>
<protein>
    <submittedName>
        <fullName evidence="3">ATP-binding protein</fullName>
    </submittedName>
</protein>
<keyword evidence="3" id="KW-0547">Nucleotide-binding</keyword>
<dbReference type="PANTHER" id="PTHR47691">
    <property type="entry name" value="REGULATOR-RELATED"/>
    <property type="match status" value="1"/>
</dbReference>
<dbReference type="InterPro" id="IPR049945">
    <property type="entry name" value="AAA_22"/>
</dbReference>
<feature type="compositionally biased region" description="Polar residues" evidence="1">
    <location>
        <begin position="17"/>
        <end position="30"/>
    </location>
</feature>